<proteinExistence type="inferred from homology"/>
<evidence type="ECO:0000256" key="6">
    <source>
        <dbReference type="ARBA" id="ARBA00023136"/>
    </source>
</evidence>
<keyword evidence="5 7" id="KW-1133">Transmembrane helix</keyword>
<evidence type="ECO:0008006" key="10">
    <source>
        <dbReference type="Google" id="ProtNLM"/>
    </source>
</evidence>
<dbReference type="PANTHER" id="PTHR30065:SF8">
    <property type="entry name" value="FLAGELLAR BIOSYNTHETIC PROTEIN FLIR"/>
    <property type="match status" value="1"/>
</dbReference>
<gene>
    <name evidence="8" type="ORF">C5O18_07165</name>
</gene>
<protein>
    <recommendedName>
        <fullName evidence="10">Flagellar biosynthetic protein FliR</fullName>
    </recommendedName>
</protein>
<comment type="subcellular location">
    <subcellularLocation>
        <location evidence="1">Cell membrane</location>
        <topology evidence="1">Multi-pass membrane protein</topology>
    </subcellularLocation>
</comment>
<dbReference type="AlphaFoldDB" id="A0A2P6ARL3"/>
<evidence type="ECO:0000313" key="9">
    <source>
        <dbReference type="Proteomes" id="UP000243900"/>
    </source>
</evidence>
<dbReference type="Pfam" id="PF01311">
    <property type="entry name" value="Bac_export_1"/>
    <property type="match status" value="1"/>
</dbReference>
<feature type="transmembrane region" description="Helical" evidence="7">
    <location>
        <begin position="6"/>
        <end position="26"/>
    </location>
</feature>
<evidence type="ECO:0000256" key="1">
    <source>
        <dbReference type="ARBA" id="ARBA00004651"/>
    </source>
</evidence>
<name>A0A2P6ARL3_9GAMM</name>
<evidence type="ECO:0000256" key="3">
    <source>
        <dbReference type="ARBA" id="ARBA00022475"/>
    </source>
</evidence>
<dbReference type="PRINTS" id="PR00953">
    <property type="entry name" value="TYPE3IMRPROT"/>
</dbReference>
<evidence type="ECO:0000256" key="5">
    <source>
        <dbReference type="ARBA" id="ARBA00022989"/>
    </source>
</evidence>
<comment type="similarity">
    <text evidence="2">Belongs to the FliR/MopE/SpaR family.</text>
</comment>
<sequence length="141" mass="15051">MAVLGQFFSIMTMLLFLAMNGHLAYIQLVGESFRVWPAGSAWVSPESLQLATGALGTMLRHAVGIAIPAAMALMVVQLAMGVISRSSPTLNLFAVGFPVTLLVGLIVLERTLPALRPQVEMLLNNAFATMNTLLETGHGSR</sequence>
<keyword evidence="9" id="KW-1185">Reference proteome</keyword>
<dbReference type="Proteomes" id="UP000243900">
    <property type="component" value="Unassembled WGS sequence"/>
</dbReference>
<feature type="transmembrane region" description="Helical" evidence="7">
    <location>
        <begin position="62"/>
        <end position="83"/>
    </location>
</feature>
<dbReference type="GO" id="GO:0006605">
    <property type="term" value="P:protein targeting"/>
    <property type="evidence" value="ECO:0007669"/>
    <property type="project" value="InterPro"/>
</dbReference>
<accession>A0A2P6ARL3</accession>
<keyword evidence="6 7" id="KW-0472">Membrane</keyword>
<evidence type="ECO:0000256" key="2">
    <source>
        <dbReference type="ARBA" id="ARBA00009772"/>
    </source>
</evidence>
<feature type="transmembrane region" description="Helical" evidence="7">
    <location>
        <begin position="89"/>
        <end position="108"/>
    </location>
</feature>
<dbReference type="InterPro" id="IPR002010">
    <property type="entry name" value="T3SS_IM_R"/>
</dbReference>
<evidence type="ECO:0000256" key="7">
    <source>
        <dbReference type="SAM" id="Phobius"/>
    </source>
</evidence>
<evidence type="ECO:0000313" key="8">
    <source>
        <dbReference type="EMBL" id="PQA38260.1"/>
    </source>
</evidence>
<evidence type="ECO:0000256" key="4">
    <source>
        <dbReference type="ARBA" id="ARBA00022692"/>
    </source>
</evidence>
<reference evidence="9" key="1">
    <citation type="submission" date="2018-02" db="EMBL/GenBank/DDBJ databases">
        <title>Genome sequencing of Solimonas sp. HR-BB.</title>
        <authorList>
            <person name="Lee Y."/>
            <person name="Jeon C.O."/>
        </authorList>
    </citation>
    <scope>NUCLEOTIDE SEQUENCE [LARGE SCALE GENOMIC DNA]</scope>
    <source>
        <strain evidence="9">HR-E</strain>
    </source>
</reference>
<dbReference type="EMBL" id="PTQZ01000169">
    <property type="protein sequence ID" value="PQA38260.1"/>
    <property type="molecule type" value="Genomic_DNA"/>
</dbReference>
<dbReference type="PANTHER" id="PTHR30065">
    <property type="entry name" value="FLAGELLAR BIOSYNTHETIC PROTEIN FLIR"/>
    <property type="match status" value="1"/>
</dbReference>
<keyword evidence="4 7" id="KW-0812">Transmembrane</keyword>
<organism evidence="8 9">
    <name type="scientific">Amnimonas aquatica</name>
    <dbReference type="NCBI Taxonomy" id="2094561"/>
    <lineage>
        <taxon>Bacteria</taxon>
        <taxon>Pseudomonadati</taxon>
        <taxon>Pseudomonadota</taxon>
        <taxon>Gammaproteobacteria</taxon>
        <taxon>Moraxellales</taxon>
        <taxon>Moraxellaceae</taxon>
        <taxon>Amnimonas</taxon>
    </lineage>
</organism>
<comment type="caution">
    <text evidence="8">The sequence shown here is derived from an EMBL/GenBank/DDBJ whole genome shotgun (WGS) entry which is preliminary data.</text>
</comment>
<dbReference type="GO" id="GO:0005886">
    <property type="term" value="C:plasma membrane"/>
    <property type="evidence" value="ECO:0007669"/>
    <property type="project" value="UniProtKB-SubCell"/>
</dbReference>
<keyword evidence="3" id="KW-1003">Cell membrane</keyword>